<dbReference type="AlphaFoldDB" id="A0A1M6SW35"/>
<accession>A0A1M6SW35</accession>
<dbReference type="Proteomes" id="UP000184263">
    <property type="component" value="Unassembled WGS sequence"/>
</dbReference>
<evidence type="ECO:0000313" key="1">
    <source>
        <dbReference type="EMBL" id="SHK48931.1"/>
    </source>
</evidence>
<organism evidence="1 2">
    <name type="scientific">Selenomonas ruminantium</name>
    <dbReference type="NCBI Taxonomy" id="971"/>
    <lineage>
        <taxon>Bacteria</taxon>
        <taxon>Bacillati</taxon>
        <taxon>Bacillota</taxon>
        <taxon>Negativicutes</taxon>
        <taxon>Selenomonadales</taxon>
        <taxon>Selenomonadaceae</taxon>
        <taxon>Selenomonas</taxon>
    </lineage>
</organism>
<name>A0A1M6SW35_SELRU</name>
<gene>
    <name evidence="1" type="ORF">SAMN05216582_105108</name>
</gene>
<evidence type="ECO:0000313" key="2">
    <source>
        <dbReference type="Proteomes" id="UP000184263"/>
    </source>
</evidence>
<proteinExistence type="predicted"/>
<reference evidence="1 2" key="1">
    <citation type="submission" date="2016-11" db="EMBL/GenBank/DDBJ databases">
        <authorList>
            <person name="Jaros S."/>
            <person name="Januszkiewicz K."/>
            <person name="Wedrychowicz H."/>
        </authorList>
    </citation>
    <scope>NUCLEOTIDE SEQUENCE [LARGE SCALE GENOMIC DNA]</scope>
    <source>
        <strain evidence="1 2">HD4</strain>
    </source>
</reference>
<dbReference type="EMBL" id="FRBC01000005">
    <property type="protein sequence ID" value="SHK48931.1"/>
    <property type="molecule type" value="Genomic_DNA"/>
</dbReference>
<sequence length="338" mass="37477">MQFIPNNSARFMIGAGLAAMVGVTNPLACHAETPANISLLAAAQQEQGGAQLTNVNAFQDTMLKYRDRQELQNAINYGQSLLQTNPAPELALEICAQLGSIYTYDLPDRSKALPYVNRAIELARQKHSQTEIERLVNDGGLTVEFCAYKGETNTIREIYIMKAVLENTPPAFESHTVIKDVSYVETDNIQNIIYPTNWTGSERVRNDVAARKITPAERTQLDEKFNQETSSAIIDLERHVMIFNGIGLAPSTAATVTKAKIAAKQVAWLDALRSLTERIMGIDTTYPDENTLIAQSKTPPNILNHAYEIGTFPLDDAPSGFCTYMEIPLQYIEGYLKK</sequence>
<evidence type="ECO:0008006" key="3">
    <source>
        <dbReference type="Google" id="ProtNLM"/>
    </source>
</evidence>
<protein>
    <recommendedName>
        <fullName evidence="3">Tetratricopeptide repeat-containing protein</fullName>
    </recommendedName>
</protein>
<dbReference type="RefSeq" id="WP_073088519.1">
    <property type="nucleotide sequence ID" value="NZ_FRBC01000005.1"/>
</dbReference>